<dbReference type="EMBL" id="JAATIS010001721">
    <property type="protein sequence ID" value="KAG2465718.1"/>
    <property type="molecule type" value="Genomic_DNA"/>
</dbReference>
<feature type="transmembrane region" description="Helical" evidence="2">
    <location>
        <begin position="48"/>
        <end position="66"/>
    </location>
</feature>
<comment type="caution">
    <text evidence="3">The sequence shown here is derived from an EMBL/GenBank/DDBJ whole genome shotgun (WGS) entry which is preliminary data.</text>
</comment>
<feature type="region of interest" description="Disordered" evidence="1">
    <location>
        <begin position="20"/>
        <end position="40"/>
    </location>
</feature>
<feature type="non-terminal residue" evidence="3">
    <location>
        <position position="166"/>
    </location>
</feature>
<feature type="compositionally biased region" description="Polar residues" evidence="1">
    <location>
        <begin position="25"/>
        <end position="34"/>
    </location>
</feature>
<accession>A0A8X8BPK7</accession>
<name>A0A8X8BPK7_POLSE</name>
<evidence type="ECO:0000256" key="2">
    <source>
        <dbReference type="SAM" id="Phobius"/>
    </source>
</evidence>
<proteinExistence type="predicted"/>
<evidence type="ECO:0000313" key="4">
    <source>
        <dbReference type="Proteomes" id="UP000886611"/>
    </source>
</evidence>
<dbReference type="InterPro" id="IPR033579">
    <property type="entry name" value="TMEM128"/>
</dbReference>
<keyword evidence="2" id="KW-1133">Transmembrane helix</keyword>
<dbReference type="Pfam" id="PF20479">
    <property type="entry name" value="TMEM128"/>
    <property type="match status" value="1"/>
</dbReference>
<protein>
    <submittedName>
        <fullName evidence="3">TM128 protein</fullName>
    </submittedName>
</protein>
<feature type="non-terminal residue" evidence="3">
    <location>
        <position position="1"/>
    </location>
</feature>
<sequence length="166" mass="19180">MAEDSELAALRNRFRQKAELLIQGSPGQSGTNYNSEDKEKKEKPLPRINFHSVFWILASIAVTYYIDFFFIIKEDLDIKRWWFNIGSLLLVVSLVLAFYCIAYLDWYCSIRDYDKEYPALAPVTTATFIAASISFNIALWPVWSFFTPVILFTQFMGVVMFVSLLG</sequence>
<dbReference type="GeneID" id="120527730"/>
<dbReference type="OrthoDB" id="58903at2759"/>
<dbReference type="AlphaFoldDB" id="A0A8X8BPK7"/>
<dbReference type="PANTHER" id="PTHR31134">
    <property type="entry name" value="TRANSMEMBRANE PROTEIN 128"/>
    <property type="match status" value="1"/>
</dbReference>
<evidence type="ECO:0000313" key="3">
    <source>
        <dbReference type="EMBL" id="KAG2465718.1"/>
    </source>
</evidence>
<gene>
    <name evidence="3" type="primary">Tmem128</name>
    <name evidence="3" type="ORF">GTO96_0016778</name>
</gene>
<keyword evidence="2" id="KW-0812">Transmembrane</keyword>
<feature type="transmembrane region" description="Helical" evidence="2">
    <location>
        <begin position="119"/>
        <end position="139"/>
    </location>
</feature>
<feature type="transmembrane region" description="Helical" evidence="2">
    <location>
        <begin position="145"/>
        <end position="165"/>
    </location>
</feature>
<keyword evidence="4" id="KW-1185">Reference proteome</keyword>
<evidence type="ECO:0000256" key="1">
    <source>
        <dbReference type="SAM" id="MobiDB-lite"/>
    </source>
</evidence>
<reference evidence="3 4" key="1">
    <citation type="journal article" date="2021" name="Cell">
        <title>Tracing the genetic footprints of vertebrate landing in non-teleost ray-finned fishes.</title>
        <authorList>
            <person name="Bi X."/>
            <person name="Wang K."/>
            <person name="Yang L."/>
            <person name="Pan H."/>
            <person name="Jiang H."/>
            <person name="Wei Q."/>
            <person name="Fang M."/>
            <person name="Yu H."/>
            <person name="Zhu C."/>
            <person name="Cai Y."/>
            <person name="He Y."/>
            <person name="Gan X."/>
            <person name="Zeng H."/>
            <person name="Yu D."/>
            <person name="Zhu Y."/>
            <person name="Jiang H."/>
            <person name="Qiu Q."/>
            <person name="Yang H."/>
            <person name="Zhang Y.E."/>
            <person name="Wang W."/>
            <person name="Zhu M."/>
            <person name="He S."/>
            <person name="Zhang G."/>
        </authorList>
    </citation>
    <scope>NUCLEOTIDE SEQUENCE [LARGE SCALE GENOMIC DNA]</scope>
    <source>
        <strain evidence="3">Bchr_013</strain>
    </source>
</reference>
<organism evidence="3 4">
    <name type="scientific">Polypterus senegalus</name>
    <name type="common">Senegal bichir</name>
    <dbReference type="NCBI Taxonomy" id="55291"/>
    <lineage>
        <taxon>Eukaryota</taxon>
        <taxon>Metazoa</taxon>
        <taxon>Chordata</taxon>
        <taxon>Craniata</taxon>
        <taxon>Vertebrata</taxon>
        <taxon>Euteleostomi</taxon>
        <taxon>Actinopterygii</taxon>
        <taxon>Polypteriformes</taxon>
        <taxon>Polypteridae</taxon>
        <taxon>Polypterus</taxon>
    </lineage>
</organism>
<feature type="transmembrane region" description="Helical" evidence="2">
    <location>
        <begin position="81"/>
        <end position="107"/>
    </location>
</feature>
<dbReference type="PANTHER" id="PTHR31134:SF1">
    <property type="entry name" value="TRANSMEMBRANE PROTEIN 128"/>
    <property type="match status" value="1"/>
</dbReference>
<dbReference type="Proteomes" id="UP000886611">
    <property type="component" value="Unassembled WGS sequence"/>
</dbReference>
<dbReference type="RefSeq" id="XP_039607419.1">
    <property type="nucleotide sequence ID" value="XM_039751485.1"/>
</dbReference>
<keyword evidence="2" id="KW-0472">Membrane</keyword>